<dbReference type="STRING" id="420778.A0A0G2F3V4"/>
<name>A0A0G2F3V4_9PEZI</name>
<gene>
    <name evidence="4" type="primary">AIM11</name>
    <name evidence="8" type="ORF">BK809_0005444</name>
    <name evidence="6" type="ORF">SLS55_003044</name>
    <name evidence="7" type="ORF">UCDDS831_g00031</name>
</gene>
<reference evidence="6 11" key="4">
    <citation type="submission" date="2024-02" db="EMBL/GenBank/DDBJ databases">
        <title>De novo assembly and annotation of 12 fungi associated with fruit tree decline syndrome in Ontario, Canada.</title>
        <authorList>
            <person name="Sulman M."/>
            <person name="Ellouze W."/>
            <person name="Ilyukhin E."/>
        </authorList>
    </citation>
    <scope>NUCLEOTIDE SEQUENCE [LARGE SCALE GENOMIC DNA]</scope>
    <source>
        <strain evidence="6 11">FDS-637</strain>
    </source>
</reference>
<keyword evidence="2 4" id="KW-1133">Transmembrane helix</keyword>
<organism evidence="7 9">
    <name type="scientific">Diplodia seriata</name>
    <dbReference type="NCBI Taxonomy" id="420778"/>
    <lineage>
        <taxon>Eukaryota</taxon>
        <taxon>Fungi</taxon>
        <taxon>Dikarya</taxon>
        <taxon>Ascomycota</taxon>
        <taxon>Pezizomycotina</taxon>
        <taxon>Dothideomycetes</taxon>
        <taxon>Dothideomycetes incertae sedis</taxon>
        <taxon>Botryosphaeriales</taxon>
        <taxon>Botryosphaeriaceae</taxon>
        <taxon>Diplodia</taxon>
    </lineage>
</organism>
<dbReference type="GO" id="GO:0005739">
    <property type="term" value="C:mitochondrion"/>
    <property type="evidence" value="ECO:0007669"/>
    <property type="project" value="TreeGrafter"/>
</dbReference>
<keyword evidence="3 4" id="KW-0472">Membrane</keyword>
<proteinExistence type="inferred from homology"/>
<dbReference type="PANTHER" id="PTHR39136">
    <property type="entry name" value="ALTERED INHERITANCE OF MITOCHONDRIA PROTEIN 11"/>
    <property type="match status" value="1"/>
</dbReference>
<keyword evidence="11" id="KW-1185">Reference proteome</keyword>
<comment type="similarity">
    <text evidence="4">Belongs to the AIM11 family.</text>
</comment>
<evidence type="ECO:0000313" key="6">
    <source>
        <dbReference type="EMBL" id="KAL0261614.1"/>
    </source>
</evidence>
<dbReference type="GO" id="GO:0016020">
    <property type="term" value="C:membrane"/>
    <property type="evidence" value="ECO:0007669"/>
    <property type="project" value="UniProtKB-SubCell"/>
</dbReference>
<dbReference type="Proteomes" id="UP000190776">
    <property type="component" value="Unassembled WGS sequence"/>
</dbReference>
<dbReference type="Proteomes" id="UP000034182">
    <property type="component" value="Unassembled WGS sequence"/>
</dbReference>
<dbReference type="EMBL" id="MSZU01000074">
    <property type="protein sequence ID" value="OMP88723.1"/>
    <property type="molecule type" value="Genomic_DNA"/>
</dbReference>
<reference evidence="8 10" key="3">
    <citation type="submission" date="2017-01" db="EMBL/GenBank/DDBJ databases">
        <title>Draft genome sequence of Diplodia seriata F98.1, a fungal species involved in grapevine trunk diseases.</title>
        <authorList>
            <person name="Robert-Siegwald G."/>
            <person name="Vallet J."/>
            <person name="Abou-Mansour E."/>
            <person name="Xu J."/>
            <person name="Rey P."/>
            <person name="Bertsch C."/>
            <person name="Rego C."/>
            <person name="Larignon P."/>
            <person name="Fontaine F."/>
            <person name="Lebrun M.-H."/>
        </authorList>
    </citation>
    <scope>NUCLEOTIDE SEQUENCE [LARGE SCALE GENOMIC DNA]</scope>
    <source>
        <strain evidence="8 10">F98.1</strain>
    </source>
</reference>
<feature type="transmembrane region" description="Helical" evidence="4">
    <location>
        <begin position="32"/>
        <end position="51"/>
    </location>
</feature>
<dbReference type="AlphaFoldDB" id="A0A0G2F3V4"/>
<evidence type="ECO:0000313" key="8">
    <source>
        <dbReference type="EMBL" id="OMP88723.1"/>
    </source>
</evidence>
<evidence type="ECO:0000256" key="5">
    <source>
        <dbReference type="SAM" id="MobiDB-lite"/>
    </source>
</evidence>
<reference evidence="7 9" key="2">
    <citation type="submission" date="2015-05" db="EMBL/GenBank/DDBJ databases">
        <title>Distinctive expansion of gene families associated with plant cell wall degradation and secondary metabolism in the genomes of grapevine trunk pathogens.</title>
        <authorList>
            <person name="Lawrence D.P."/>
            <person name="Travadon R."/>
            <person name="Rolshausen P.E."/>
            <person name="Baumgartner K."/>
        </authorList>
    </citation>
    <scope>NUCLEOTIDE SEQUENCE [LARGE SCALE GENOMIC DNA]</scope>
    <source>
        <strain evidence="7">DS831</strain>
    </source>
</reference>
<comment type="subcellular location">
    <subcellularLocation>
        <location evidence="4">Membrane</location>
        <topology evidence="4">Multi-pass membrane protein</topology>
    </subcellularLocation>
</comment>
<evidence type="ECO:0000313" key="7">
    <source>
        <dbReference type="EMBL" id="KKY28946.1"/>
    </source>
</evidence>
<evidence type="ECO:0000256" key="1">
    <source>
        <dbReference type="ARBA" id="ARBA00022692"/>
    </source>
</evidence>
<dbReference type="EMBL" id="LAQI01000001">
    <property type="protein sequence ID" value="KKY28946.1"/>
    <property type="molecule type" value="Genomic_DNA"/>
</dbReference>
<evidence type="ECO:0000256" key="4">
    <source>
        <dbReference type="RuleBase" id="RU367098"/>
    </source>
</evidence>
<comment type="caution">
    <text evidence="7">The sequence shown here is derived from an EMBL/GenBank/DDBJ whole genome shotgun (WGS) entry which is preliminary data.</text>
</comment>
<dbReference type="Proteomes" id="UP001430584">
    <property type="component" value="Unassembled WGS sequence"/>
</dbReference>
<evidence type="ECO:0000256" key="2">
    <source>
        <dbReference type="ARBA" id="ARBA00022989"/>
    </source>
</evidence>
<evidence type="ECO:0000313" key="10">
    <source>
        <dbReference type="Proteomes" id="UP000190776"/>
    </source>
</evidence>
<dbReference type="PANTHER" id="PTHR39136:SF1">
    <property type="entry name" value="ALTERED INHERITANCE OF MITOCHONDRIA PROTEIN 11"/>
    <property type="match status" value="1"/>
</dbReference>
<accession>A0A0G2F3V4</accession>
<sequence length="186" mass="20580">MAAHTEEPQEQAPPPESTQSSFRDAFTSRRSFRQFGLFFAGATFFTGAQLLTRRALRRRLKLPTPPFYHPSVTPYQQGNGAMDALEAFNLATVNVVSAAIMLTGGAMWATDISTLDDLRSKVRHRVGTGDDKKSDEEIEEWIAEVLARKDMKEAVKSATGLQLEQFLAQAQAKATENERTNEGSAK</sequence>
<feature type="region of interest" description="Disordered" evidence="5">
    <location>
        <begin position="1"/>
        <end position="23"/>
    </location>
</feature>
<evidence type="ECO:0000313" key="11">
    <source>
        <dbReference type="Proteomes" id="UP001430584"/>
    </source>
</evidence>
<evidence type="ECO:0000256" key="3">
    <source>
        <dbReference type="ARBA" id="ARBA00023136"/>
    </source>
</evidence>
<dbReference type="EMBL" id="JAJVCZ030000003">
    <property type="protein sequence ID" value="KAL0261614.1"/>
    <property type="molecule type" value="Genomic_DNA"/>
</dbReference>
<dbReference type="InterPro" id="IPR038814">
    <property type="entry name" value="AIM11"/>
</dbReference>
<protein>
    <recommendedName>
        <fullName evidence="4">Altered inheritance of mitochondria protein 11</fullName>
    </recommendedName>
</protein>
<dbReference type="OrthoDB" id="3558022at2759"/>
<reference evidence="7 9" key="1">
    <citation type="submission" date="2015-03" db="EMBL/GenBank/DDBJ databases">
        <authorList>
            <person name="Morales-Cruz A."/>
            <person name="Amrine K.C."/>
            <person name="Cantu D."/>
        </authorList>
    </citation>
    <scope>NUCLEOTIDE SEQUENCE [LARGE SCALE GENOMIC DNA]</scope>
    <source>
        <strain evidence="7">DS831</strain>
    </source>
</reference>
<keyword evidence="1 4" id="KW-0812">Transmembrane</keyword>
<evidence type="ECO:0000313" key="9">
    <source>
        <dbReference type="Proteomes" id="UP000034182"/>
    </source>
</evidence>